<feature type="domain" description="Cell wall-active antibiotics response LiaF-like C-terminal" evidence="3">
    <location>
        <begin position="113"/>
        <end position="167"/>
    </location>
</feature>
<evidence type="ECO:0000259" key="2">
    <source>
        <dbReference type="Pfam" id="PF08044"/>
    </source>
</evidence>
<dbReference type="PANTHER" id="PTHR40763:SF4">
    <property type="entry name" value="DUF1707 DOMAIN-CONTAINING PROTEIN"/>
    <property type="match status" value="1"/>
</dbReference>
<feature type="domain" description="DUF1707" evidence="2">
    <location>
        <begin position="26"/>
        <end position="78"/>
    </location>
</feature>
<feature type="region of interest" description="Disordered" evidence="1">
    <location>
        <begin position="1"/>
        <end position="40"/>
    </location>
</feature>
<reference evidence="4 5" key="1">
    <citation type="submission" date="2020-04" db="EMBL/GenBank/DDBJ databases">
        <title>MicrobeNet Type strains.</title>
        <authorList>
            <person name="Nicholson A.C."/>
        </authorList>
    </citation>
    <scope>NUCLEOTIDE SEQUENCE [LARGE SCALE GENOMIC DNA]</scope>
    <source>
        <strain evidence="4 5">ATCC BAA-277</strain>
    </source>
</reference>
<evidence type="ECO:0000313" key="4">
    <source>
        <dbReference type="EMBL" id="NKZ08307.1"/>
    </source>
</evidence>
<keyword evidence="5" id="KW-1185">Reference proteome</keyword>
<dbReference type="InterPro" id="IPR024425">
    <property type="entry name" value="LiaF-like_C"/>
</dbReference>
<name>A0A846Z978_9ACTN</name>
<gene>
    <name evidence="4" type="ORF">HGB48_31915</name>
</gene>
<organism evidence="4 5">
    <name type="scientific">Actinomadura latina</name>
    <dbReference type="NCBI Taxonomy" id="163603"/>
    <lineage>
        <taxon>Bacteria</taxon>
        <taxon>Bacillati</taxon>
        <taxon>Actinomycetota</taxon>
        <taxon>Actinomycetes</taxon>
        <taxon>Streptosporangiales</taxon>
        <taxon>Thermomonosporaceae</taxon>
        <taxon>Actinomadura</taxon>
    </lineage>
</organism>
<evidence type="ECO:0000259" key="3">
    <source>
        <dbReference type="Pfam" id="PF09922"/>
    </source>
</evidence>
<dbReference type="EMBL" id="JAAXPI010000078">
    <property type="protein sequence ID" value="NKZ08307.1"/>
    <property type="molecule type" value="Genomic_DNA"/>
</dbReference>
<accession>A0A846Z978</accession>
<comment type="caution">
    <text evidence="4">The sequence shown here is derived from an EMBL/GenBank/DDBJ whole genome shotgun (WGS) entry which is preliminary data.</text>
</comment>
<evidence type="ECO:0000313" key="5">
    <source>
        <dbReference type="Proteomes" id="UP000579250"/>
    </source>
</evidence>
<dbReference type="AlphaFoldDB" id="A0A846Z978"/>
<dbReference type="Pfam" id="PF08044">
    <property type="entry name" value="DUF1707"/>
    <property type="match status" value="1"/>
</dbReference>
<feature type="compositionally biased region" description="Basic and acidic residues" evidence="1">
    <location>
        <begin position="24"/>
        <end position="36"/>
    </location>
</feature>
<dbReference type="Pfam" id="PF09922">
    <property type="entry name" value="LiaF-like_C"/>
    <property type="match status" value="1"/>
</dbReference>
<proteinExistence type="predicted"/>
<dbReference type="RefSeq" id="WP_168444816.1">
    <property type="nucleotide sequence ID" value="NZ_JAAXPI010000078.1"/>
</dbReference>
<dbReference type="InterPro" id="IPR012551">
    <property type="entry name" value="DUF1707_SHOCT-like"/>
</dbReference>
<sequence length="216" mass="23335">MDSARSPEPAPEENPGQQAISGDPELRASDSDRERAAAVLQAATADGRVSTEELEERLDLVYRAKSKGELTSIVKDLQPIQWAGGASATTKDVSVINDFSRTGRWVVGAEYRATAIIGSGVIDLREAQFTGPETTIHVNSWISTVYVVVPEHTEVHVAGTGIIGGFKRDPERPDDSATHRVNVTGVAVCGSVFVVHDLPPAKQRRLLKKERKSLGR</sequence>
<protein>
    <submittedName>
        <fullName evidence="4">DUF1707 domain-containing protein</fullName>
    </submittedName>
</protein>
<dbReference type="Proteomes" id="UP000579250">
    <property type="component" value="Unassembled WGS sequence"/>
</dbReference>
<evidence type="ECO:0000256" key="1">
    <source>
        <dbReference type="SAM" id="MobiDB-lite"/>
    </source>
</evidence>
<dbReference type="PANTHER" id="PTHR40763">
    <property type="entry name" value="MEMBRANE PROTEIN-RELATED"/>
    <property type="match status" value="1"/>
</dbReference>